<dbReference type="Gene3D" id="3.40.50.880">
    <property type="match status" value="1"/>
</dbReference>
<dbReference type="AlphaFoldDB" id="A0A382UQM6"/>
<accession>A0A382UQM6</accession>
<evidence type="ECO:0000313" key="1">
    <source>
        <dbReference type="EMBL" id="SVD35991.1"/>
    </source>
</evidence>
<proteinExistence type="predicted"/>
<protein>
    <recommendedName>
        <fullName evidence="2">Glutamine amidotransferase domain-containing protein</fullName>
    </recommendedName>
</protein>
<feature type="non-terminal residue" evidence="1">
    <location>
        <position position="1"/>
    </location>
</feature>
<sequence length="291" mass="32679">RVIKSRVINLDKTHPTLRIPIKFIPRNPGTQKFIVEILTEKDEAIPQNNAKKFLIKVSPSKRGKILFVDGHPRQEFAFIKRALEKDPNIRIIDRYLTDNNHFGGTQQEKKNFGLYPNTKEDLFNYDGIIFGSIEASQFTKDQLENTAKFVQIRGGGFLMLGGSNSLGNAEVESSYINTPIAQILPVELQLGTPAINSANQKRQRSPKQSSPLGYQVKLTAEGKIYSLLTLSNTPKDNLNKWESLPNLLGYSQVIRAKPGAVVLAVHPWDQNEFGNRILLATHNYNAGRVMV</sequence>
<organism evidence="1">
    <name type="scientific">marine metagenome</name>
    <dbReference type="NCBI Taxonomy" id="408172"/>
    <lineage>
        <taxon>unclassified sequences</taxon>
        <taxon>metagenomes</taxon>
        <taxon>ecological metagenomes</taxon>
    </lineage>
</organism>
<dbReference type="InterPro" id="IPR029062">
    <property type="entry name" value="Class_I_gatase-like"/>
</dbReference>
<dbReference type="PANTHER" id="PTHR37947:SF1">
    <property type="entry name" value="BLL2462 PROTEIN"/>
    <property type="match status" value="1"/>
</dbReference>
<dbReference type="SUPFAM" id="SSF52317">
    <property type="entry name" value="Class I glutamine amidotransferase-like"/>
    <property type="match status" value="1"/>
</dbReference>
<dbReference type="PANTHER" id="PTHR37947">
    <property type="entry name" value="BLL2462 PROTEIN"/>
    <property type="match status" value="1"/>
</dbReference>
<name>A0A382UQM6_9ZZZZ</name>
<gene>
    <name evidence="1" type="ORF">METZ01_LOCUS388845</name>
</gene>
<evidence type="ECO:0008006" key="2">
    <source>
        <dbReference type="Google" id="ProtNLM"/>
    </source>
</evidence>
<feature type="non-terminal residue" evidence="1">
    <location>
        <position position="291"/>
    </location>
</feature>
<dbReference type="EMBL" id="UINC01145699">
    <property type="protein sequence ID" value="SVD35991.1"/>
    <property type="molecule type" value="Genomic_DNA"/>
</dbReference>
<reference evidence="1" key="1">
    <citation type="submission" date="2018-05" db="EMBL/GenBank/DDBJ databases">
        <authorList>
            <person name="Lanie J.A."/>
            <person name="Ng W.-L."/>
            <person name="Kazmierczak K.M."/>
            <person name="Andrzejewski T.M."/>
            <person name="Davidsen T.M."/>
            <person name="Wayne K.J."/>
            <person name="Tettelin H."/>
            <person name="Glass J.I."/>
            <person name="Rusch D."/>
            <person name="Podicherti R."/>
            <person name="Tsui H.-C.T."/>
            <person name="Winkler M.E."/>
        </authorList>
    </citation>
    <scope>NUCLEOTIDE SEQUENCE</scope>
</reference>